<organism evidence="2">
    <name type="scientific">Octopus bimaculoides</name>
    <name type="common">California two-spotted octopus</name>
    <dbReference type="NCBI Taxonomy" id="37653"/>
    <lineage>
        <taxon>Eukaryota</taxon>
        <taxon>Metazoa</taxon>
        <taxon>Spiralia</taxon>
        <taxon>Lophotrochozoa</taxon>
        <taxon>Mollusca</taxon>
        <taxon>Cephalopoda</taxon>
        <taxon>Coleoidea</taxon>
        <taxon>Octopodiformes</taxon>
        <taxon>Octopoda</taxon>
        <taxon>Incirrata</taxon>
        <taxon>Octopodidae</taxon>
        <taxon>Octopus</taxon>
    </lineage>
</organism>
<evidence type="ECO:0000256" key="1">
    <source>
        <dbReference type="SAM" id="Phobius"/>
    </source>
</evidence>
<name>A0A0L8H9Z1_OCTBM</name>
<dbReference type="EMBL" id="KQ418737">
    <property type="protein sequence ID" value="KOF86106.1"/>
    <property type="molecule type" value="Genomic_DNA"/>
</dbReference>
<protein>
    <submittedName>
        <fullName evidence="2">Uncharacterized protein</fullName>
    </submittedName>
</protein>
<proteinExistence type="predicted"/>
<sequence>MRPAGACRWRLIQIQVCLKDKYIYGITRGQAGISHKSEIHEMTNIYIDIFVYVFIPFPQELLFLYYLYTYIYVNLLNENNKRTNTKNNHKK</sequence>
<keyword evidence="1" id="KW-1133">Transmembrane helix</keyword>
<reference evidence="2" key="1">
    <citation type="submission" date="2015-07" db="EMBL/GenBank/DDBJ databases">
        <title>MeaNS - Measles Nucleotide Surveillance Program.</title>
        <authorList>
            <person name="Tran T."/>
            <person name="Druce J."/>
        </authorList>
    </citation>
    <scope>NUCLEOTIDE SEQUENCE</scope>
    <source>
        <strain evidence="2">UCB-OBI-ISO-001</strain>
        <tissue evidence="2">Gonad</tissue>
    </source>
</reference>
<dbReference type="AlphaFoldDB" id="A0A0L8H9Z1"/>
<keyword evidence="1" id="KW-0472">Membrane</keyword>
<feature type="transmembrane region" description="Helical" evidence="1">
    <location>
        <begin position="45"/>
        <end position="68"/>
    </location>
</feature>
<accession>A0A0L8H9Z1</accession>
<gene>
    <name evidence="2" type="ORF">OCBIM_22019234mg</name>
</gene>
<keyword evidence="1" id="KW-0812">Transmembrane</keyword>
<evidence type="ECO:0000313" key="2">
    <source>
        <dbReference type="EMBL" id="KOF86106.1"/>
    </source>
</evidence>